<sequence length="322" mass="36424">MTSTQNPSPSQETVATKCRLVTRSDFDGLVCAVLLKHLNMIDNILFVHPKDMQDGKVAVTDRDITTNLPYVPGVHLAFDHHLSETIRNKDKIDNHIIDPNAKSAARVVYDYFGGAETFPARWNQMMEEVDKADAAQFSIEEILEPQGWVLLNYLMDPRTGLGRFRNFRISNYNLMMDLIDYCKDHDIDDIMKMPDVMERVELYNEQAELFKAQIKRCATVEKNLIILNLKNEETIFAGNRFMIYALYPDTNISMHVLWGLKQQNTVFAIGKSIVNRSSKTKIGELCLKYGGGGHDNAGTCQVDNAAADEVMHELVAKITSDG</sequence>
<accession>A0A8J7PQ10</accession>
<dbReference type="Proteomes" id="UP000664277">
    <property type="component" value="Unassembled WGS sequence"/>
</dbReference>
<dbReference type="InterPro" id="IPR038763">
    <property type="entry name" value="DHH_sf"/>
</dbReference>
<name>A0A8J7PQ10_9BACT</name>
<dbReference type="EMBL" id="JAFLCK010000033">
    <property type="protein sequence ID" value="MBN8662222.1"/>
    <property type="molecule type" value="Genomic_DNA"/>
</dbReference>
<protein>
    <submittedName>
        <fullName evidence="1">Exopolyphosphatase</fullName>
    </submittedName>
</protein>
<dbReference type="SUPFAM" id="SSF64182">
    <property type="entry name" value="DHH phosphoesterases"/>
    <property type="match status" value="1"/>
</dbReference>
<dbReference type="PIRSF" id="PIRSF028235">
    <property type="entry name" value="UCP028235"/>
    <property type="match status" value="1"/>
</dbReference>
<evidence type="ECO:0000313" key="1">
    <source>
        <dbReference type="EMBL" id="MBN8662222.1"/>
    </source>
</evidence>
<dbReference type="PANTHER" id="PTHR42146:SF1">
    <property type="entry name" value="OLIGORIBONUCLEASE NRNB"/>
    <property type="match status" value="1"/>
</dbReference>
<comment type="caution">
    <text evidence="1">The sequence shown here is derived from an EMBL/GenBank/DDBJ whole genome shotgun (WGS) entry which is preliminary data.</text>
</comment>
<dbReference type="Gene3D" id="3.10.310.30">
    <property type="match status" value="1"/>
</dbReference>
<organism evidence="1 2">
    <name type="scientific">Candidatus Obscuribacter phosphatis</name>
    <dbReference type="NCBI Taxonomy" id="1906157"/>
    <lineage>
        <taxon>Bacteria</taxon>
        <taxon>Bacillati</taxon>
        <taxon>Candidatus Melainabacteria</taxon>
        <taxon>Candidatus Obscuribacterales</taxon>
        <taxon>Candidatus Obscuribacteraceae</taxon>
        <taxon>Candidatus Obscuribacter</taxon>
    </lineage>
</organism>
<dbReference type="InterPro" id="IPR052968">
    <property type="entry name" value="Nucleotide_metab_enz"/>
</dbReference>
<dbReference type="InterPro" id="IPR016877">
    <property type="entry name" value="UCP028235"/>
</dbReference>
<gene>
    <name evidence="1" type="ORF">J0M35_17770</name>
</gene>
<proteinExistence type="predicted"/>
<evidence type="ECO:0000313" key="2">
    <source>
        <dbReference type="Proteomes" id="UP000664277"/>
    </source>
</evidence>
<dbReference type="AlphaFoldDB" id="A0A8J7PQ10"/>
<dbReference type="PANTHER" id="PTHR42146">
    <property type="entry name" value="3',5'-CYCLIC-NUCLEOTIDE PHOSPHODIESTERASE"/>
    <property type="match status" value="1"/>
</dbReference>
<reference evidence="1" key="1">
    <citation type="submission" date="2021-02" db="EMBL/GenBank/DDBJ databases">
        <title>Genome-Resolved Metagenomics of a Microbial Community Performing Photosynthetic Biological Nutrient Removal.</title>
        <authorList>
            <person name="Mcdaniel E.A."/>
        </authorList>
    </citation>
    <scope>NUCLEOTIDE SEQUENCE</scope>
    <source>
        <strain evidence="1">UWPOB_OBS1</strain>
    </source>
</reference>